<evidence type="ECO:0000256" key="2">
    <source>
        <dbReference type="ARBA" id="ARBA00022777"/>
    </source>
</evidence>
<dbReference type="GO" id="GO:0016301">
    <property type="term" value="F:kinase activity"/>
    <property type="evidence" value="ECO:0007669"/>
    <property type="project" value="UniProtKB-KW"/>
</dbReference>
<dbReference type="Gene3D" id="3.40.1190.20">
    <property type="match status" value="1"/>
</dbReference>
<dbReference type="InterPro" id="IPR002173">
    <property type="entry name" value="Carboh/pur_kinase_PfkB_CS"/>
</dbReference>
<evidence type="ECO:0000256" key="1">
    <source>
        <dbReference type="ARBA" id="ARBA00022679"/>
    </source>
</evidence>
<evidence type="ECO:0000313" key="5">
    <source>
        <dbReference type="Proteomes" id="UP001265259"/>
    </source>
</evidence>
<dbReference type="Pfam" id="PF00294">
    <property type="entry name" value="PfkB"/>
    <property type="match status" value="1"/>
</dbReference>
<protein>
    <submittedName>
        <fullName evidence="4">PfkB family carbohydrate kinase</fullName>
    </submittedName>
</protein>
<proteinExistence type="predicted"/>
<sequence length="318" mass="31616">MPDQNGPAETPGFFRLSHAGTRILCIGGAAQDRTLQLGVPLELHTSNIAAGRTSWGGVARNVAEGLARLGQGVDLVSLTGDDPSGSEMRARLAEAGVGLRFLGAEPGAATASYTAVLNPDGEMAVAFAEMGVLDCMTPDRLPPEPGDTALLFADCNLPAESLRALMARRLAGGAPLAVDVVSVAKSGRLPVDLSGISLLFANAQEAGALLGTAMPTTPGEALDAAAALCARGAGAAAIFLGAGGVAAAGPDGAFHVPPVPAEMRDATGAGDATITATLWRLAAGAPLRDALSCGARAGALTIERDGAVAGLDPALLLS</sequence>
<reference evidence="4 5" key="1">
    <citation type="submission" date="2023-09" db="EMBL/GenBank/DDBJ databases">
        <authorList>
            <person name="Rey-Velasco X."/>
        </authorList>
    </citation>
    <scope>NUCLEOTIDE SEQUENCE [LARGE SCALE GENOMIC DNA]</scope>
    <source>
        <strain evidence="4 5">F158</strain>
    </source>
</reference>
<dbReference type="SUPFAM" id="SSF53613">
    <property type="entry name" value="Ribokinase-like"/>
    <property type="match status" value="1"/>
</dbReference>
<keyword evidence="1" id="KW-0808">Transferase</keyword>
<comment type="caution">
    <text evidence="4">The sequence shown here is derived from an EMBL/GenBank/DDBJ whole genome shotgun (WGS) entry which is preliminary data.</text>
</comment>
<keyword evidence="5" id="KW-1185">Reference proteome</keyword>
<dbReference type="Proteomes" id="UP001265259">
    <property type="component" value="Unassembled WGS sequence"/>
</dbReference>
<dbReference type="EMBL" id="JAVRHL010000002">
    <property type="protein sequence ID" value="MDT0682534.1"/>
    <property type="molecule type" value="Genomic_DNA"/>
</dbReference>
<keyword evidence="2 4" id="KW-0418">Kinase</keyword>
<accession>A0ABU3DFR1</accession>
<feature type="domain" description="Carbohydrate kinase PfkB" evidence="3">
    <location>
        <begin position="42"/>
        <end position="310"/>
    </location>
</feature>
<dbReference type="InterPro" id="IPR011611">
    <property type="entry name" value="PfkB_dom"/>
</dbReference>
<dbReference type="PANTHER" id="PTHR10584">
    <property type="entry name" value="SUGAR KINASE"/>
    <property type="match status" value="1"/>
</dbReference>
<dbReference type="RefSeq" id="WP_311690280.1">
    <property type="nucleotide sequence ID" value="NZ_JAVRHL010000002.1"/>
</dbReference>
<evidence type="ECO:0000259" key="3">
    <source>
        <dbReference type="Pfam" id="PF00294"/>
    </source>
</evidence>
<organism evidence="4 5">
    <name type="scientific">Tropicimonas omnivorans</name>
    <dbReference type="NCBI Taxonomy" id="3075590"/>
    <lineage>
        <taxon>Bacteria</taxon>
        <taxon>Pseudomonadati</taxon>
        <taxon>Pseudomonadota</taxon>
        <taxon>Alphaproteobacteria</taxon>
        <taxon>Rhodobacterales</taxon>
        <taxon>Roseobacteraceae</taxon>
        <taxon>Tropicimonas</taxon>
    </lineage>
</organism>
<dbReference type="InterPro" id="IPR029056">
    <property type="entry name" value="Ribokinase-like"/>
</dbReference>
<dbReference type="PANTHER" id="PTHR10584:SF166">
    <property type="entry name" value="RIBOKINASE"/>
    <property type="match status" value="1"/>
</dbReference>
<evidence type="ECO:0000313" key="4">
    <source>
        <dbReference type="EMBL" id="MDT0682534.1"/>
    </source>
</evidence>
<dbReference type="PROSITE" id="PS00583">
    <property type="entry name" value="PFKB_KINASES_1"/>
    <property type="match status" value="1"/>
</dbReference>
<name>A0ABU3DFR1_9RHOB</name>
<gene>
    <name evidence="4" type="ORF">RM543_07550</name>
</gene>